<keyword evidence="4" id="KW-1185">Reference proteome</keyword>
<keyword evidence="2" id="KW-0732">Signal</keyword>
<evidence type="ECO:0000313" key="3">
    <source>
        <dbReference type="EMBL" id="ACY16621.1"/>
    </source>
</evidence>
<evidence type="ECO:0000256" key="1">
    <source>
        <dbReference type="SAM" id="MobiDB-lite"/>
    </source>
</evidence>
<feature type="region of interest" description="Disordered" evidence="1">
    <location>
        <begin position="24"/>
        <end position="60"/>
    </location>
</feature>
<evidence type="ECO:0008006" key="5">
    <source>
        <dbReference type="Google" id="ProtNLM"/>
    </source>
</evidence>
<protein>
    <recommendedName>
        <fullName evidence="5">Haem-binding uptake Tiki superfamily ChaN domain-containing protein</fullName>
    </recommendedName>
</protein>
<dbReference type="STRING" id="502025.Hoch_4123"/>
<dbReference type="EMBL" id="CP001804">
    <property type="protein sequence ID" value="ACY16621.1"/>
    <property type="molecule type" value="Genomic_DNA"/>
</dbReference>
<dbReference type="KEGG" id="hoh:Hoch_4123"/>
<dbReference type="HOGENOM" id="CLU_896885_0_0_7"/>
<evidence type="ECO:0000256" key="2">
    <source>
        <dbReference type="SAM" id="SignalP"/>
    </source>
</evidence>
<reference evidence="3 4" key="1">
    <citation type="journal article" date="2010" name="Stand. Genomic Sci.">
        <title>Complete genome sequence of Haliangium ochraceum type strain (SMP-2).</title>
        <authorList>
            <consortium name="US DOE Joint Genome Institute (JGI-PGF)"/>
            <person name="Ivanova N."/>
            <person name="Daum C."/>
            <person name="Lang E."/>
            <person name="Abt B."/>
            <person name="Kopitz M."/>
            <person name="Saunders E."/>
            <person name="Lapidus A."/>
            <person name="Lucas S."/>
            <person name="Glavina Del Rio T."/>
            <person name="Nolan M."/>
            <person name="Tice H."/>
            <person name="Copeland A."/>
            <person name="Cheng J.F."/>
            <person name="Chen F."/>
            <person name="Bruce D."/>
            <person name="Goodwin L."/>
            <person name="Pitluck S."/>
            <person name="Mavromatis K."/>
            <person name="Pati A."/>
            <person name="Mikhailova N."/>
            <person name="Chen A."/>
            <person name="Palaniappan K."/>
            <person name="Land M."/>
            <person name="Hauser L."/>
            <person name="Chang Y.J."/>
            <person name="Jeffries C.D."/>
            <person name="Detter J.C."/>
            <person name="Brettin T."/>
            <person name="Rohde M."/>
            <person name="Goker M."/>
            <person name="Bristow J."/>
            <person name="Markowitz V."/>
            <person name="Eisen J.A."/>
            <person name="Hugenholtz P."/>
            <person name="Kyrpides N.C."/>
            <person name="Klenk H.P."/>
        </authorList>
    </citation>
    <scope>NUCLEOTIDE SEQUENCE [LARGE SCALE GENOMIC DNA]</scope>
    <source>
        <strain evidence="4">DSM 14365 / CIP 107738 / JCM 11303 / AJ 13395 / SMP-2</strain>
    </source>
</reference>
<feature type="chain" id="PRO_5003011422" description="Haem-binding uptake Tiki superfamily ChaN domain-containing protein" evidence="2">
    <location>
        <begin position="24"/>
        <end position="308"/>
    </location>
</feature>
<dbReference type="PROSITE" id="PS51257">
    <property type="entry name" value="PROKAR_LIPOPROTEIN"/>
    <property type="match status" value="1"/>
</dbReference>
<accession>D0LJP7</accession>
<organism evidence="3 4">
    <name type="scientific">Haliangium ochraceum (strain DSM 14365 / JCM 11303 / SMP-2)</name>
    <dbReference type="NCBI Taxonomy" id="502025"/>
    <lineage>
        <taxon>Bacteria</taxon>
        <taxon>Pseudomonadati</taxon>
        <taxon>Myxococcota</taxon>
        <taxon>Polyangia</taxon>
        <taxon>Haliangiales</taxon>
        <taxon>Kofleriaceae</taxon>
        <taxon>Haliangium</taxon>
    </lineage>
</organism>
<gene>
    <name evidence="3" type="ordered locus">Hoch_4123</name>
</gene>
<sequence>MRYPCAMRATWLVALLLAGSAGCRERDPEASQPPASARPPAAAESAESAGAAAAAETPAHRSWPSLRSAFEATWEHSQRAGATIRVIGFGEYHQTADTAELRSALSRFTDEIVPALRGRVSDLVIETWPEPSACDAPAQRASAEIDTAIERPAQTQSELGRLLEQARASDIRPHILPFDCDTYRALLGADGAVDFEALLLAITERLRAEVLAGLEHEDAVIAVYGGALHNDLYPAAGVSDFSYAAAVDKAAGGGYLEIDLIVPEFAAGVGSVARAAWAPLLEQTAPERVLALEARPRAHVFLLERSAP</sequence>
<evidence type="ECO:0000313" key="4">
    <source>
        <dbReference type="Proteomes" id="UP000001880"/>
    </source>
</evidence>
<dbReference type="eggNOG" id="ENOG50307SM">
    <property type="taxonomic scope" value="Bacteria"/>
</dbReference>
<feature type="compositionally biased region" description="Low complexity" evidence="1">
    <location>
        <begin position="30"/>
        <end position="57"/>
    </location>
</feature>
<dbReference type="AlphaFoldDB" id="D0LJP7"/>
<dbReference type="Proteomes" id="UP000001880">
    <property type="component" value="Chromosome"/>
</dbReference>
<name>D0LJP7_HALO1</name>
<feature type="signal peptide" evidence="2">
    <location>
        <begin position="1"/>
        <end position="23"/>
    </location>
</feature>
<proteinExistence type="predicted"/>